<dbReference type="Proteomes" id="UP000077355">
    <property type="component" value="Unassembled WGS sequence"/>
</dbReference>
<dbReference type="OrthoDB" id="2619841at2"/>
<dbReference type="AlphaFoldDB" id="A0A162MFG2"/>
<proteinExistence type="predicted"/>
<name>A0A162MFG2_9BACL</name>
<feature type="chain" id="PRO_5007837647" evidence="1">
    <location>
        <begin position="22"/>
        <end position="117"/>
    </location>
</feature>
<reference evidence="2 3" key="1">
    <citation type="submission" date="2016-03" db="EMBL/GenBank/DDBJ databases">
        <title>Draft genome sequence of Paenibacillus antarcticus CECT 5836.</title>
        <authorList>
            <person name="Shin S.-K."/>
            <person name="Yi H."/>
        </authorList>
    </citation>
    <scope>NUCLEOTIDE SEQUENCE [LARGE SCALE GENOMIC DNA]</scope>
    <source>
        <strain evidence="2 3">CECT 5836</strain>
    </source>
</reference>
<organism evidence="2 3">
    <name type="scientific">Paenibacillus antarcticus</name>
    <dbReference type="NCBI Taxonomy" id="253703"/>
    <lineage>
        <taxon>Bacteria</taxon>
        <taxon>Bacillati</taxon>
        <taxon>Bacillota</taxon>
        <taxon>Bacilli</taxon>
        <taxon>Bacillales</taxon>
        <taxon>Paenibacillaceae</taxon>
        <taxon>Paenibacillus</taxon>
    </lineage>
</organism>
<feature type="signal peptide" evidence="1">
    <location>
        <begin position="1"/>
        <end position="21"/>
    </location>
</feature>
<comment type="caution">
    <text evidence="2">The sequence shown here is derived from an EMBL/GenBank/DDBJ whole genome shotgun (WGS) entry which is preliminary data.</text>
</comment>
<protein>
    <submittedName>
        <fullName evidence="2">Uncharacterized protein</fullName>
    </submittedName>
</protein>
<keyword evidence="1" id="KW-0732">Signal</keyword>
<dbReference type="EMBL" id="LVJI01000027">
    <property type="protein sequence ID" value="OAB43563.1"/>
    <property type="molecule type" value="Genomic_DNA"/>
</dbReference>
<accession>A0A162MFG2</accession>
<gene>
    <name evidence="2" type="ORF">PBAT_18065</name>
</gene>
<dbReference type="RefSeq" id="WP_068651536.1">
    <property type="nucleotide sequence ID" value="NZ_CP043611.1"/>
</dbReference>
<evidence type="ECO:0000313" key="3">
    <source>
        <dbReference type="Proteomes" id="UP000077355"/>
    </source>
</evidence>
<sequence length="117" mass="12552">MKKVVLIVLMAFFAFSTNAFAAYTAISHDLTVSQPAQHKISVGLWSSTNETVELSLYSKGPLGQLSKVFSTTVNIGPTTPSPVEYSVGYLSPGTYVIKGEFQGTYGSLGPVSLHQVY</sequence>
<keyword evidence="3" id="KW-1185">Reference proteome</keyword>
<evidence type="ECO:0000256" key="1">
    <source>
        <dbReference type="SAM" id="SignalP"/>
    </source>
</evidence>
<evidence type="ECO:0000313" key="2">
    <source>
        <dbReference type="EMBL" id="OAB43563.1"/>
    </source>
</evidence>